<keyword evidence="2" id="KW-0964">Secreted</keyword>
<evidence type="ECO:0000313" key="10">
    <source>
        <dbReference type="Proteomes" id="UP001268819"/>
    </source>
</evidence>
<feature type="compositionally biased region" description="Acidic residues" evidence="5">
    <location>
        <begin position="148"/>
        <end position="164"/>
    </location>
</feature>
<keyword evidence="6" id="KW-0812">Transmembrane</keyword>
<name>A0ABU1PY24_9PSEU</name>
<evidence type="ECO:0000256" key="7">
    <source>
        <dbReference type="SAM" id="SignalP"/>
    </source>
</evidence>
<organism evidence="9 10">
    <name type="scientific">Saccharothrix longispora</name>
    <dbReference type="NCBI Taxonomy" id="33920"/>
    <lineage>
        <taxon>Bacteria</taxon>
        <taxon>Bacillati</taxon>
        <taxon>Actinomycetota</taxon>
        <taxon>Actinomycetes</taxon>
        <taxon>Pseudonocardiales</taxon>
        <taxon>Pseudonocardiaceae</taxon>
        <taxon>Saccharothrix</taxon>
    </lineage>
</organism>
<feature type="compositionally biased region" description="Pro residues" evidence="5">
    <location>
        <begin position="130"/>
        <end position="147"/>
    </location>
</feature>
<keyword evidence="3 7" id="KW-0732">Signal</keyword>
<reference evidence="9 10" key="1">
    <citation type="submission" date="2023-07" db="EMBL/GenBank/DDBJ databases">
        <title>Sequencing the genomes of 1000 actinobacteria strains.</title>
        <authorList>
            <person name="Klenk H.-P."/>
        </authorList>
    </citation>
    <scope>NUCLEOTIDE SEQUENCE [LARGE SCALE GENOMIC DNA]</scope>
    <source>
        <strain evidence="9 10">DSM 43749</strain>
    </source>
</reference>
<dbReference type="EMBL" id="JAVDSG010000001">
    <property type="protein sequence ID" value="MDR6595530.1"/>
    <property type="molecule type" value="Genomic_DNA"/>
</dbReference>
<dbReference type="RefSeq" id="WP_310308587.1">
    <property type="nucleotide sequence ID" value="NZ_BAAAXB010000001.1"/>
</dbReference>
<dbReference type="InterPro" id="IPR019931">
    <property type="entry name" value="LPXTG_anchor"/>
</dbReference>
<keyword evidence="10" id="KW-1185">Reference proteome</keyword>
<sequence>MQLARVGAVLGVAAAVVTTGLLTALPASAHNKDFKAKCEDGKAVLSVNLTQYAPKTDDKTNYLKITLDGQHFKIIEFGDKLVEKYSAEVDLTVQHKFAAEVDAYDGHNGKQFDHKTDPADKRLIVEPCPEQVPPVEEPPVEQPPAEEPPAEEPPAEEPPAEEPPAETVPVTTTTTVATTPAPTTTTTAAVVPVAEKDELASTGASIAIPLGIGVVLLGGGAGLLFFLRRRASNS</sequence>
<keyword evidence="6" id="KW-1133">Transmembrane helix</keyword>
<evidence type="ECO:0000259" key="8">
    <source>
        <dbReference type="PROSITE" id="PS50847"/>
    </source>
</evidence>
<keyword evidence="4" id="KW-0572">Peptidoglycan-anchor</keyword>
<evidence type="ECO:0000313" key="9">
    <source>
        <dbReference type="EMBL" id="MDR6595530.1"/>
    </source>
</evidence>
<comment type="caution">
    <text evidence="9">The sequence shown here is derived from an EMBL/GenBank/DDBJ whole genome shotgun (WGS) entry which is preliminary data.</text>
</comment>
<gene>
    <name evidence="9" type="ORF">J2S66_003914</name>
</gene>
<evidence type="ECO:0000256" key="6">
    <source>
        <dbReference type="SAM" id="Phobius"/>
    </source>
</evidence>
<evidence type="ECO:0000256" key="2">
    <source>
        <dbReference type="ARBA" id="ARBA00022525"/>
    </source>
</evidence>
<evidence type="ECO:0000256" key="3">
    <source>
        <dbReference type="ARBA" id="ARBA00022729"/>
    </source>
</evidence>
<evidence type="ECO:0000256" key="1">
    <source>
        <dbReference type="ARBA" id="ARBA00022512"/>
    </source>
</evidence>
<keyword evidence="1" id="KW-0134">Cell wall</keyword>
<evidence type="ECO:0000256" key="4">
    <source>
        <dbReference type="ARBA" id="ARBA00023088"/>
    </source>
</evidence>
<feature type="signal peptide" evidence="7">
    <location>
        <begin position="1"/>
        <end position="29"/>
    </location>
</feature>
<accession>A0ABU1PY24</accession>
<proteinExistence type="predicted"/>
<protein>
    <submittedName>
        <fullName evidence="9">LPXTG-motif cell wall-anchored protein</fullName>
    </submittedName>
</protein>
<feature type="region of interest" description="Disordered" evidence="5">
    <location>
        <begin position="129"/>
        <end position="169"/>
    </location>
</feature>
<dbReference type="Proteomes" id="UP001268819">
    <property type="component" value="Unassembled WGS sequence"/>
</dbReference>
<evidence type="ECO:0000256" key="5">
    <source>
        <dbReference type="SAM" id="MobiDB-lite"/>
    </source>
</evidence>
<dbReference type="NCBIfam" id="TIGR01167">
    <property type="entry name" value="LPXTG_anchor"/>
    <property type="match status" value="1"/>
</dbReference>
<feature type="domain" description="Gram-positive cocci surface proteins LPxTG" evidence="8">
    <location>
        <begin position="199"/>
        <end position="234"/>
    </location>
</feature>
<feature type="transmembrane region" description="Helical" evidence="6">
    <location>
        <begin position="206"/>
        <end position="227"/>
    </location>
</feature>
<feature type="chain" id="PRO_5046039150" evidence="7">
    <location>
        <begin position="30"/>
        <end position="234"/>
    </location>
</feature>
<keyword evidence="6" id="KW-0472">Membrane</keyword>
<dbReference type="PROSITE" id="PS50847">
    <property type="entry name" value="GRAM_POS_ANCHORING"/>
    <property type="match status" value="1"/>
</dbReference>